<evidence type="ECO:0000313" key="1">
    <source>
        <dbReference type="EMBL" id="PHT86773.1"/>
    </source>
</evidence>
<comment type="caution">
    <text evidence="1">The sequence shown here is derived from an EMBL/GenBank/DDBJ whole genome shotgun (WGS) entry which is preliminary data.</text>
</comment>
<dbReference type="STRING" id="4072.A0A2G2ZXR1"/>
<protein>
    <submittedName>
        <fullName evidence="1">Uncharacterized protein</fullName>
    </submittedName>
</protein>
<accession>A0A2G2ZXR1</accession>
<dbReference type="PANTHER" id="PTHR34456">
    <property type="entry name" value="MITOVIRUS RNA-DEPENDENT RNA POLYMERASE"/>
    <property type="match status" value="1"/>
</dbReference>
<dbReference type="EMBL" id="AYRZ02000003">
    <property type="protein sequence ID" value="PHT86773.1"/>
    <property type="molecule type" value="Genomic_DNA"/>
</dbReference>
<proteinExistence type="predicted"/>
<dbReference type="PANTHER" id="PTHR34456:SF9">
    <property type="entry name" value="MITOVIRUS RNA-DEPENDENT RNA POLYMERASE"/>
    <property type="match status" value="1"/>
</dbReference>
<sequence>MIREGSKSSPTCCGTFDRERVDIIGAPLRFYGPWPAFALTHHLVIWFVVAQVYPGVSFKRYAILGDNIIIGDERVDEHYHELIPPLNIPFLLEKSFVSSIGELGFAKRFFIRGVIKDFFPISCDMLISLVISISPVLVIKAIMSNNLPLSYYLREARYRVYTRSTTPLYDGSKKVVQKVWIICSFTMSATLSFNRS</sequence>
<dbReference type="Proteomes" id="UP000222542">
    <property type="component" value="Unassembled WGS sequence"/>
</dbReference>
<dbReference type="AlphaFoldDB" id="A0A2G2ZXR1"/>
<reference evidence="1 2" key="1">
    <citation type="journal article" date="2014" name="Nat. Genet.">
        <title>Genome sequence of the hot pepper provides insights into the evolution of pungency in Capsicum species.</title>
        <authorList>
            <person name="Kim S."/>
            <person name="Park M."/>
            <person name="Yeom S.I."/>
            <person name="Kim Y.M."/>
            <person name="Lee J.M."/>
            <person name="Lee H.A."/>
            <person name="Seo E."/>
            <person name="Choi J."/>
            <person name="Cheong K."/>
            <person name="Kim K.T."/>
            <person name="Jung K."/>
            <person name="Lee G.W."/>
            <person name="Oh S.K."/>
            <person name="Bae C."/>
            <person name="Kim S.B."/>
            <person name="Lee H.Y."/>
            <person name="Kim S.Y."/>
            <person name="Kim M.S."/>
            <person name="Kang B.C."/>
            <person name="Jo Y.D."/>
            <person name="Yang H.B."/>
            <person name="Jeong H.J."/>
            <person name="Kang W.H."/>
            <person name="Kwon J.K."/>
            <person name="Shin C."/>
            <person name="Lim J.Y."/>
            <person name="Park J.H."/>
            <person name="Huh J.H."/>
            <person name="Kim J.S."/>
            <person name="Kim B.D."/>
            <person name="Cohen O."/>
            <person name="Paran I."/>
            <person name="Suh M.C."/>
            <person name="Lee S.B."/>
            <person name="Kim Y.K."/>
            <person name="Shin Y."/>
            <person name="Noh S.J."/>
            <person name="Park J."/>
            <person name="Seo Y.S."/>
            <person name="Kwon S.Y."/>
            <person name="Kim H.A."/>
            <person name="Park J.M."/>
            <person name="Kim H.J."/>
            <person name="Choi S.B."/>
            <person name="Bosland P.W."/>
            <person name="Reeves G."/>
            <person name="Jo S.H."/>
            <person name="Lee B.W."/>
            <person name="Cho H.T."/>
            <person name="Choi H.S."/>
            <person name="Lee M.S."/>
            <person name="Yu Y."/>
            <person name="Do Choi Y."/>
            <person name="Park B.S."/>
            <person name="van Deynze A."/>
            <person name="Ashrafi H."/>
            <person name="Hill T."/>
            <person name="Kim W.T."/>
            <person name="Pai H.S."/>
            <person name="Ahn H.K."/>
            <person name="Yeam I."/>
            <person name="Giovannoni J.J."/>
            <person name="Rose J.K."/>
            <person name="Sorensen I."/>
            <person name="Lee S.J."/>
            <person name="Kim R.W."/>
            <person name="Choi I.Y."/>
            <person name="Choi B.S."/>
            <person name="Lim J.S."/>
            <person name="Lee Y.H."/>
            <person name="Choi D."/>
        </authorList>
    </citation>
    <scope>NUCLEOTIDE SEQUENCE [LARGE SCALE GENOMIC DNA]</scope>
    <source>
        <strain evidence="2">cv. CM334</strain>
    </source>
</reference>
<dbReference type="Pfam" id="PF05919">
    <property type="entry name" value="Mitovir_RNA_pol"/>
    <property type="match status" value="1"/>
</dbReference>
<evidence type="ECO:0000313" key="2">
    <source>
        <dbReference type="Proteomes" id="UP000222542"/>
    </source>
</evidence>
<keyword evidence="2" id="KW-1185">Reference proteome</keyword>
<reference evidence="1 2" key="2">
    <citation type="journal article" date="2017" name="Genome Biol.">
        <title>New reference genome sequences of hot pepper reveal the massive evolution of plant disease-resistance genes by retroduplication.</title>
        <authorList>
            <person name="Kim S."/>
            <person name="Park J."/>
            <person name="Yeom S.I."/>
            <person name="Kim Y.M."/>
            <person name="Seo E."/>
            <person name="Kim K.T."/>
            <person name="Kim M.S."/>
            <person name="Lee J.M."/>
            <person name="Cheong K."/>
            <person name="Shin H.S."/>
            <person name="Kim S.B."/>
            <person name="Han K."/>
            <person name="Lee J."/>
            <person name="Park M."/>
            <person name="Lee H.A."/>
            <person name="Lee H.Y."/>
            <person name="Lee Y."/>
            <person name="Oh S."/>
            <person name="Lee J.H."/>
            <person name="Choi E."/>
            <person name="Choi E."/>
            <person name="Lee S.E."/>
            <person name="Jeon J."/>
            <person name="Kim H."/>
            <person name="Choi G."/>
            <person name="Song H."/>
            <person name="Lee J."/>
            <person name="Lee S.C."/>
            <person name="Kwon J.K."/>
            <person name="Lee H.Y."/>
            <person name="Koo N."/>
            <person name="Hong Y."/>
            <person name="Kim R.W."/>
            <person name="Kang W.H."/>
            <person name="Huh J.H."/>
            <person name="Kang B.C."/>
            <person name="Yang T.J."/>
            <person name="Lee Y.H."/>
            <person name="Bennetzen J.L."/>
            <person name="Choi D."/>
        </authorList>
    </citation>
    <scope>NUCLEOTIDE SEQUENCE [LARGE SCALE GENOMIC DNA]</scope>
    <source>
        <strain evidence="2">cv. CM334</strain>
    </source>
</reference>
<gene>
    <name evidence="1" type="ORF">T459_08879</name>
</gene>
<dbReference type="Gramene" id="PHT86773">
    <property type="protein sequence ID" value="PHT86773"/>
    <property type="gene ID" value="T459_08879"/>
</dbReference>
<organism evidence="1 2">
    <name type="scientific">Capsicum annuum</name>
    <name type="common">Capsicum pepper</name>
    <dbReference type="NCBI Taxonomy" id="4072"/>
    <lineage>
        <taxon>Eukaryota</taxon>
        <taxon>Viridiplantae</taxon>
        <taxon>Streptophyta</taxon>
        <taxon>Embryophyta</taxon>
        <taxon>Tracheophyta</taxon>
        <taxon>Spermatophyta</taxon>
        <taxon>Magnoliopsida</taxon>
        <taxon>eudicotyledons</taxon>
        <taxon>Gunneridae</taxon>
        <taxon>Pentapetalae</taxon>
        <taxon>asterids</taxon>
        <taxon>lamiids</taxon>
        <taxon>Solanales</taxon>
        <taxon>Solanaceae</taxon>
        <taxon>Solanoideae</taxon>
        <taxon>Capsiceae</taxon>
        <taxon>Capsicum</taxon>
    </lineage>
</organism>
<name>A0A2G2ZXR1_CAPAN</name>
<dbReference type="InterPro" id="IPR008686">
    <property type="entry name" value="RNA_pol_mitovir"/>
</dbReference>